<dbReference type="EMBL" id="JAVBIK010000001">
    <property type="protein sequence ID" value="MDT7517522.1"/>
    <property type="molecule type" value="Genomic_DNA"/>
</dbReference>
<protein>
    <submittedName>
        <fullName evidence="2">HAD family hydrolase</fullName>
        <ecNumber evidence="2">3.1.3.-</ecNumber>
    </submittedName>
</protein>
<evidence type="ECO:0000313" key="3">
    <source>
        <dbReference type="Proteomes" id="UP001321700"/>
    </source>
</evidence>
<accession>A0ABU3KJB9</accession>
<dbReference type="InterPro" id="IPR023214">
    <property type="entry name" value="HAD_sf"/>
</dbReference>
<dbReference type="InterPro" id="IPR051540">
    <property type="entry name" value="S-2-haloacid_dehalogenase"/>
</dbReference>
<dbReference type="Proteomes" id="UP001321700">
    <property type="component" value="Unassembled WGS sequence"/>
</dbReference>
<dbReference type="RefSeq" id="WP_313873339.1">
    <property type="nucleotide sequence ID" value="NZ_JAVBIK010000001.1"/>
</dbReference>
<dbReference type="Pfam" id="PF00702">
    <property type="entry name" value="Hydrolase"/>
    <property type="match status" value="1"/>
</dbReference>
<dbReference type="NCBIfam" id="TIGR01509">
    <property type="entry name" value="HAD-SF-IA-v3"/>
    <property type="match status" value="1"/>
</dbReference>
<dbReference type="SFLD" id="SFLDS00003">
    <property type="entry name" value="Haloacid_Dehalogenase"/>
    <property type="match status" value="1"/>
</dbReference>
<sequence>MLNLSRIRAITLDLDDTLWPVWPAIHRAEDLLREWLTAHAPRTAVMYADPHQRQLLRADTEAQWADHAHDLSVLRRESIRLALQRSGDDSTLAEPAFEVFFDARMQVELFEDAIPLLDAMAARWPIVAVSNGNADVHRVGIGRYFAASVSARDAGVGKPDPRIFAAACASVGVKAEEVLHIGDDAALDVLGALGVGMQTVWVNREEHLWSFTQYPHATVGSLRELQDLLSGPAAA</sequence>
<dbReference type="InterPro" id="IPR036412">
    <property type="entry name" value="HAD-like_sf"/>
</dbReference>
<dbReference type="NCBIfam" id="TIGR01549">
    <property type="entry name" value="HAD-SF-IA-v1"/>
    <property type="match status" value="1"/>
</dbReference>
<evidence type="ECO:0000313" key="2">
    <source>
        <dbReference type="EMBL" id="MDT7517522.1"/>
    </source>
</evidence>
<comment type="caution">
    <text evidence="2">The sequence shown here is derived from an EMBL/GenBank/DDBJ whole genome shotgun (WGS) entry which is preliminary data.</text>
</comment>
<dbReference type="Gene3D" id="3.40.50.1000">
    <property type="entry name" value="HAD superfamily/HAD-like"/>
    <property type="match status" value="1"/>
</dbReference>
<keyword evidence="3" id="KW-1185">Reference proteome</keyword>
<dbReference type="SUPFAM" id="SSF56784">
    <property type="entry name" value="HAD-like"/>
    <property type="match status" value="1"/>
</dbReference>
<dbReference type="PANTHER" id="PTHR43316">
    <property type="entry name" value="HYDROLASE, HALOACID DELAHOGENASE-RELATED"/>
    <property type="match status" value="1"/>
</dbReference>
<reference evidence="2 3" key="1">
    <citation type="submission" date="2023-08" db="EMBL/GenBank/DDBJ databases">
        <title>Rhodoferax potami sp. nov. and Rhodoferax mekongensis sp. nov., isolated from the Mekong River in Thailand.</title>
        <authorList>
            <person name="Kitikhun S."/>
            <person name="Charoenyingcharoen P."/>
            <person name="Siriarchawattana P."/>
            <person name="Likhitrattanapisal S."/>
            <person name="Nilsakha T."/>
            <person name="Chanpet A."/>
            <person name="Rattanawaree P."/>
            <person name="Ingsriswang S."/>
        </authorList>
    </citation>
    <scope>NUCLEOTIDE SEQUENCE [LARGE SCALE GENOMIC DNA]</scope>
    <source>
        <strain evidence="2 3">TBRC 17660</strain>
    </source>
</reference>
<gene>
    <name evidence="2" type="ORF">RAE19_02000</name>
</gene>
<dbReference type="EC" id="3.1.3.-" evidence="2"/>
<name>A0ABU3KJB9_9BURK</name>
<dbReference type="GO" id="GO:0016787">
    <property type="term" value="F:hydrolase activity"/>
    <property type="evidence" value="ECO:0007669"/>
    <property type="project" value="UniProtKB-KW"/>
</dbReference>
<dbReference type="PRINTS" id="PR00413">
    <property type="entry name" value="HADHALOGNASE"/>
</dbReference>
<organism evidence="2 3">
    <name type="scientific">Rhodoferax potami</name>
    <dbReference type="NCBI Taxonomy" id="3068338"/>
    <lineage>
        <taxon>Bacteria</taxon>
        <taxon>Pseudomonadati</taxon>
        <taxon>Pseudomonadota</taxon>
        <taxon>Betaproteobacteria</taxon>
        <taxon>Burkholderiales</taxon>
        <taxon>Comamonadaceae</taxon>
        <taxon>Rhodoferax</taxon>
    </lineage>
</organism>
<proteinExistence type="predicted"/>
<dbReference type="SFLD" id="SFLDG01129">
    <property type="entry name" value="C1.5:_HAD__Beta-PGM__Phosphata"/>
    <property type="match status" value="1"/>
</dbReference>
<dbReference type="InterPro" id="IPR006439">
    <property type="entry name" value="HAD-SF_hydro_IA"/>
</dbReference>
<keyword evidence="1 2" id="KW-0378">Hydrolase</keyword>
<evidence type="ECO:0000256" key="1">
    <source>
        <dbReference type="ARBA" id="ARBA00022801"/>
    </source>
</evidence>
<dbReference type="PANTHER" id="PTHR43316:SF3">
    <property type="entry name" value="HALOACID DEHALOGENASE, TYPE II (AFU_ORTHOLOGUE AFUA_2G07750)-RELATED"/>
    <property type="match status" value="1"/>
</dbReference>
<dbReference type="Gene3D" id="1.20.120.1600">
    <property type="match status" value="1"/>
</dbReference>